<dbReference type="PANTHER" id="PTHR13090">
    <property type="entry name" value="ARGININE-HYDROXYLASE NDUFAF5, MITOCHONDRIAL"/>
    <property type="match status" value="1"/>
</dbReference>
<name>A0A9E9LXE6_9BURK</name>
<reference evidence="4" key="1">
    <citation type="journal article" date="2022" name="Front. Microbiol.">
        <title>New perspectives on an old grouping: The genomic and phenotypic variability of Oxalobacter formigenes and the implications for calcium oxalate stone prevention.</title>
        <authorList>
            <person name="Chmiel J.A."/>
            <person name="Carr C."/>
            <person name="Stuivenberg G.A."/>
            <person name="Venema R."/>
            <person name="Chanyi R.M."/>
            <person name="Al K.F."/>
            <person name="Giguere D."/>
            <person name="Say H."/>
            <person name="Akouris P.P."/>
            <person name="Dominguez Romero S.A."/>
            <person name="Kwong A."/>
            <person name="Tai V."/>
            <person name="Koval S.F."/>
            <person name="Razvi H."/>
            <person name="Bjazevic J."/>
            <person name="Burton J.P."/>
        </authorList>
    </citation>
    <scope>NUCLEOTIDE SEQUENCE</scope>
    <source>
        <strain evidence="4">WoOx3</strain>
    </source>
</reference>
<accession>A0A9E9LXE6</accession>
<dbReference type="AlphaFoldDB" id="A0A9E9LXE6"/>
<dbReference type="Gene3D" id="3.40.50.150">
    <property type="entry name" value="Vaccinia Virus protein VP39"/>
    <property type="match status" value="1"/>
</dbReference>
<dbReference type="InterPro" id="IPR029063">
    <property type="entry name" value="SAM-dependent_MTases_sf"/>
</dbReference>
<dbReference type="CDD" id="cd02440">
    <property type="entry name" value="AdoMet_MTases"/>
    <property type="match status" value="1"/>
</dbReference>
<evidence type="ECO:0000256" key="1">
    <source>
        <dbReference type="ARBA" id="ARBA00022603"/>
    </source>
</evidence>
<evidence type="ECO:0000313" key="4">
    <source>
        <dbReference type="EMBL" id="WAW09247.1"/>
    </source>
</evidence>
<dbReference type="InterPro" id="IPR050602">
    <property type="entry name" value="Malonyl-ACP_OMT"/>
</dbReference>
<dbReference type="SUPFAM" id="SSF53335">
    <property type="entry name" value="S-adenosyl-L-methionine-dependent methyltransferases"/>
    <property type="match status" value="1"/>
</dbReference>
<dbReference type="GO" id="GO:0032259">
    <property type="term" value="P:methylation"/>
    <property type="evidence" value="ECO:0007669"/>
    <property type="project" value="UniProtKB-KW"/>
</dbReference>
<gene>
    <name evidence="4" type="ORF">NB640_08170</name>
</gene>
<dbReference type="KEGG" id="ovb:NB640_08170"/>
<proteinExistence type="predicted"/>
<evidence type="ECO:0000259" key="3">
    <source>
        <dbReference type="Pfam" id="PF08241"/>
    </source>
</evidence>
<dbReference type="EMBL" id="CP098242">
    <property type="protein sequence ID" value="WAW09247.1"/>
    <property type="molecule type" value="Genomic_DNA"/>
</dbReference>
<feature type="domain" description="Methyltransferase type 11" evidence="3">
    <location>
        <begin position="59"/>
        <end position="152"/>
    </location>
</feature>
<sequence>MSFSEEPLVLPDSPVDLMRVRQLFALPSRIAGSAFLRREVADRMHERLSMIRVEPKRMLDAGCGEGADLPLLRDRFPGAKMVALDASHAMLLEAKKHGKVMGTVCANFAELPFMNGSFDMLWSSLSLHWHPEPLSVFSAWKRVLSKDGMLMFSCFGPETLSPLKVAFQQVDGYGHVLPFTEMHDLGDRMVEAGFVSPVLDREVIHVTYEHVNSLLSDVRALGGNALRTRRQGLMGKTAYSDLLDYLENERDADGRISLPFEIIYGHAFCSYPEKEKQAEAPVHFFPYRQ</sequence>
<protein>
    <submittedName>
        <fullName evidence="4">Methyltransferase domain-containing protein</fullName>
    </submittedName>
</protein>
<dbReference type="Pfam" id="PF08241">
    <property type="entry name" value="Methyltransf_11"/>
    <property type="match status" value="1"/>
</dbReference>
<evidence type="ECO:0000256" key="2">
    <source>
        <dbReference type="ARBA" id="ARBA00022679"/>
    </source>
</evidence>
<dbReference type="PANTHER" id="PTHR13090:SF1">
    <property type="entry name" value="ARGININE-HYDROXYLASE NDUFAF5, MITOCHONDRIAL"/>
    <property type="match status" value="1"/>
</dbReference>
<keyword evidence="1 4" id="KW-0489">Methyltransferase</keyword>
<dbReference type="GO" id="GO:0008757">
    <property type="term" value="F:S-adenosylmethionine-dependent methyltransferase activity"/>
    <property type="evidence" value="ECO:0007669"/>
    <property type="project" value="InterPro"/>
</dbReference>
<keyword evidence="5" id="KW-1185">Reference proteome</keyword>
<dbReference type="Proteomes" id="UP001156215">
    <property type="component" value="Chromosome"/>
</dbReference>
<dbReference type="RefSeq" id="WP_269308242.1">
    <property type="nucleotide sequence ID" value="NZ_CP098242.1"/>
</dbReference>
<organism evidence="4 5">
    <name type="scientific">Oxalobacter vibrioformis</name>
    <dbReference type="NCBI Taxonomy" id="933080"/>
    <lineage>
        <taxon>Bacteria</taxon>
        <taxon>Pseudomonadati</taxon>
        <taxon>Pseudomonadota</taxon>
        <taxon>Betaproteobacteria</taxon>
        <taxon>Burkholderiales</taxon>
        <taxon>Oxalobacteraceae</taxon>
        <taxon>Oxalobacter</taxon>
    </lineage>
</organism>
<dbReference type="InterPro" id="IPR013216">
    <property type="entry name" value="Methyltransf_11"/>
</dbReference>
<evidence type="ECO:0000313" key="5">
    <source>
        <dbReference type="Proteomes" id="UP001156215"/>
    </source>
</evidence>
<keyword evidence="2" id="KW-0808">Transferase</keyword>